<keyword evidence="3" id="KW-1185">Reference proteome</keyword>
<feature type="region of interest" description="Disordered" evidence="1">
    <location>
        <begin position="309"/>
        <end position="407"/>
    </location>
</feature>
<dbReference type="EMBL" id="CP001329">
    <property type="protein sequence ID" value="ACO65527.1"/>
    <property type="molecule type" value="Genomic_DNA"/>
</dbReference>
<dbReference type="AlphaFoldDB" id="C1EC56"/>
<accession>C1EC56</accession>
<dbReference type="OMA" id="DARWIEP"/>
<feature type="compositionally biased region" description="Acidic residues" evidence="1">
    <location>
        <begin position="442"/>
        <end position="456"/>
    </location>
</feature>
<dbReference type="RefSeq" id="XP_002504269.1">
    <property type="nucleotide sequence ID" value="XM_002504223.1"/>
</dbReference>
<dbReference type="Proteomes" id="UP000002009">
    <property type="component" value="Chromosome 9"/>
</dbReference>
<sequence>MLPPSRDEPPPDPHGFRDVIARRRKAAEDDRDRLRSFERACASSREDLRRTARELESTARHRHAAQLESLANALKRAREVPPAFSPSLIAVRWLWRQLMDAKRLEEASELGAHASAVEERETTRHLANVDAENAARLASACVGHAKELQSLAASLASCERELAGAHARVGRKLTRPGVGAGEARAGAQEAIKNGARWIAAAKKAAEDVASKSSERFARALLALETHTRRRCDAYAATYDAAHLPRDETTGEAAWSAMRKPGASVMKANGVDRAREARRTLREVTAAAAAGASLRAEEAARDARRRYRLERLSAGRGPNDAGGGDDDVEPTADASADANAAARRRARERAAADARWIEPSDEAEGIVPTRPEHEEVETGDGTSGGGTTTTNAAVPSNASRRAPGNRATRLVGFADDRDGYMRGVGVEAIVATTAAIEANAARDEDDGDDGDDGDDVGPEGIAERRRRRWFDLVDDRLGRALWRRRSGMKLPPPRVEPTGKRADGVKPRSSFNLARKRTHV</sequence>
<feature type="region of interest" description="Disordered" evidence="1">
    <location>
        <begin position="485"/>
        <end position="519"/>
    </location>
</feature>
<evidence type="ECO:0000313" key="3">
    <source>
        <dbReference type="Proteomes" id="UP000002009"/>
    </source>
</evidence>
<feature type="compositionally biased region" description="Basic and acidic residues" evidence="1">
    <location>
        <begin position="496"/>
        <end position="505"/>
    </location>
</feature>
<name>C1EC56_MICCC</name>
<feature type="compositionally biased region" description="Low complexity" evidence="1">
    <location>
        <begin position="331"/>
        <end position="340"/>
    </location>
</feature>
<gene>
    <name evidence="2" type="ORF">MICPUN_50556</name>
</gene>
<organism evidence="2 3">
    <name type="scientific">Micromonas commoda (strain RCC299 / NOUM17 / CCMP2709)</name>
    <name type="common">Picoplanktonic green alga</name>
    <dbReference type="NCBI Taxonomy" id="296587"/>
    <lineage>
        <taxon>Eukaryota</taxon>
        <taxon>Viridiplantae</taxon>
        <taxon>Chlorophyta</taxon>
        <taxon>Mamiellophyceae</taxon>
        <taxon>Mamiellales</taxon>
        <taxon>Mamiellaceae</taxon>
        <taxon>Micromonas</taxon>
    </lineage>
</organism>
<proteinExistence type="predicted"/>
<dbReference type="KEGG" id="mis:MICPUN_50556"/>
<dbReference type="GeneID" id="8246449"/>
<evidence type="ECO:0000256" key="1">
    <source>
        <dbReference type="SAM" id="MobiDB-lite"/>
    </source>
</evidence>
<evidence type="ECO:0000313" key="2">
    <source>
        <dbReference type="EMBL" id="ACO65527.1"/>
    </source>
</evidence>
<reference evidence="2 3" key="1">
    <citation type="journal article" date="2009" name="Science">
        <title>Green evolution and dynamic adaptations revealed by genomes of the marine picoeukaryotes Micromonas.</title>
        <authorList>
            <person name="Worden A.Z."/>
            <person name="Lee J.H."/>
            <person name="Mock T."/>
            <person name="Rouze P."/>
            <person name="Simmons M.P."/>
            <person name="Aerts A.L."/>
            <person name="Allen A.E."/>
            <person name="Cuvelier M.L."/>
            <person name="Derelle E."/>
            <person name="Everett M.V."/>
            <person name="Foulon E."/>
            <person name="Grimwood J."/>
            <person name="Gundlach H."/>
            <person name="Henrissat B."/>
            <person name="Napoli C."/>
            <person name="McDonald S.M."/>
            <person name="Parker M.S."/>
            <person name="Rombauts S."/>
            <person name="Salamov A."/>
            <person name="Von Dassow P."/>
            <person name="Badger J.H."/>
            <person name="Coutinho P.M."/>
            <person name="Demir E."/>
            <person name="Dubchak I."/>
            <person name="Gentemann C."/>
            <person name="Eikrem W."/>
            <person name="Gready J.E."/>
            <person name="John U."/>
            <person name="Lanier W."/>
            <person name="Lindquist E.A."/>
            <person name="Lucas S."/>
            <person name="Mayer K.F."/>
            <person name="Moreau H."/>
            <person name="Not F."/>
            <person name="Otillar R."/>
            <person name="Panaud O."/>
            <person name="Pangilinan J."/>
            <person name="Paulsen I."/>
            <person name="Piegu B."/>
            <person name="Poliakov A."/>
            <person name="Robbens S."/>
            <person name="Schmutz J."/>
            <person name="Toulza E."/>
            <person name="Wyss T."/>
            <person name="Zelensky A."/>
            <person name="Zhou K."/>
            <person name="Armbrust E.V."/>
            <person name="Bhattacharya D."/>
            <person name="Goodenough U.W."/>
            <person name="Van de Peer Y."/>
            <person name="Grigoriev I.V."/>
        </authorList>
    </citation>
    <scope>NUCLEOTIDE SEQUENCE [LARGE SCALE GENOMIC DNA]</scope>
    <source>
        <strain evidence="3">RCC299 / NOUM17</strain>
    </source>
</reference>
<protein>
    <submittedName>
        <fullName evidence="2">Uncharacterized protein</fullName>
    </submittedName>
</protein>
<feature type="region of interest" description="Disordered" evidence="1">
    <location>
        <begin position="439"/>
        <end position="459"/>
    </location>
</feature>
<dbReference type="InParanoid" id="C1EC56"/>
<feature type="compositionally biased region" description="Basic and acidic residues" evidence="1">
    <location>
        <begin position="347"/>
        <end position="357"/>
    </location>
</feature>